<organism evidence="1 2">
    <name type="scientific">Paracraurococcus ruber</name>
    <dbReference type="NCBI Taxonomy" id="77675"/>
    <lineage>
        <taxon>Bacteria</taxon>
        <taxon>Pseudomonadati</taxon>
        <taxon>Pseudomonadota</taxon>
        <taxon>Alphaproteobacteria</taxon>
        <taxon>Acetobacterales</taxon>
        <taxon>Roseomonadaceae</taxon>
        <taxon>Paracraurococcus</taxon>
    </lineage>
</organism>
<evidence type="ECO:0000313" key="1">
    <source>
        <dbReference type="EMBL" id="MBK1656836.1"/>
    </source>
</evidence>
<accession>A0ABS1CRC9</accession>
<keyword evidence="2" id="KW-1185">Reference proteome</keyword>
<protein>
    <recommendedName>
        <fullName evidence="3">DUF4376 domain-containing protein</fullName>
    </recommendedName>
</protein>
<proteinExistence type="predicted"/>
<dbReference type="EMBL" id="NRSG01000004">
    <property type="protein sequence ID" value="MBK1656836.1"/>
    <property type="molecule type" value="Genomic_DNA"/>
</dbReference>
<evidence type="ECO:0000313" key="2">
    <source>
        <dbReference type="Proteomes" id="UP000697995"/>
    </source>
</evidence>
<dbReference type="Proteomes" id="UP000697995">
    <property type="component" value="Unassembled WGS sequence"/>
</dbReference>
<name>A0ABS1CRC9_9PROT</name>
<comment type="caution">
    <text evidence="1">The sequence shown here is derived from an EMBL/GenBank/DDBJ whole genome shotgun (WGS) entry which is preliminary data.</text>
</comment>
<reference evidence="1 2" key="1">
    <citation type="journal article" date="2020" name="Microorganisms">
        <title>Osmotic Adaptation and Compatible Solute Biosynthesis of Phototrophic Bacteria as Revealed from Genome Analyses.</title>
        <authorList>
            <person name="Imhoff J.F."/>
            <person name="Rahn T."/>
            <person name="Kunzel S."/>
            <person name="Keller A."/>
            <person name="Neulinger S.C."/>
        </authorList>
    </citation>
    <scope>NUCLEOTIDE SEQUENCE [LARGE SCALE GENOMIC DNA]</scope>
    <source>
        <strain evidence="1 2">DSM 15382</strain>
    </source>
</reference>
<sequence length="193" mass="19553">MTGIPFAVIAANGAVVAAGACAPDDLPFQASGGQMAMEISAAELEALRASLTGWRLVNGDLVHQPPAPPLAALQADALAAVDAAAEAARQRFITPGAGQALTYQQKEAEARRFTPPGTTADYPFLAAEQAAQASVGLAVTLAEVATLTLAQADAWIAAGSEIERLRRGAKLAIAAATTAEAVRTAAAVTWPVP</sequence>
<gene>
    <name evidence="1" type="ORF">CKO45_01165</name>
</gene>
<evidence type="ECO:0008006" key="3">
    <source>
        <dbReference type="Google" id="ProtNLM"/>
    </source>
</evidence>
<dbReference type="RefSeq" id="WP_133217837.1">
    <property type="nucleotide sequence ID" value="NZ_NRSG01000004.1"/>
</dbReference>